<dbReference type="Gene3D" id="1.20.1420.30">
    <property type="entry name" value="NCX, central ion-binding region"/>
    <property type="match status" value="2"/>
</dbReference>
<dbReference type="PANTHER" id="PTHR12266:SF0">
    <property type="entry name" value="MITOCHONDRIAL SODIUM_CALCIUM EXCHANGER PROTEIN"/>
    <property type="match status" value="1"/>
</dbReference>
<feature type="domain" description="Sodium/calcium exchanger membrane region" evidence="10">
    <location>
        <begin position="493"/>
        <end position="591"/>
    </location>
</feature>
<keyword evidence="3" id="KW-0050">Antiport</keyword>
<keyword evidence="5 9" id="KW-0812">Transmembrane</keyword>
<feature type="transmembrane region" description="Helical" evidence="9">
    <location>
        <begin position="457"/>
        <end position="475"/>
    </location>
</feature>
<sequence length="1282" mass="141818">MDECLAQIENYTDISNASCSAYQDFSLDCWCQASQAIDSCSPDGGFIDYLGGALCTLMCRSSDLYWIYVVYILWLLWWCLSLAFTADTFFVPVVQWIAAILGMNETLAGVTIVALGNAGPDIAGGFAAFGQIDAETSRIVFNSLLSGGFFVISLLPAIICLWTPMIPARRPFLRDNLFYVLSCSVFFVFSYTDGRIQWYESLILLLIYCAYVATVVGGNWYYRKKYPHKYIRGPDGMFIREKSYFLKDILAEEKAAGQSNDAFQPTDDIDHKDFSCQAFDTLDIPHSQDGPQETSFHTIDTKSVKSAKSTVRIRLNGTMEQPEHLTRSGTIRSRISIPAISKHRMRSLTSASMYSDCQAVAEKMSVPVKNWKDEIKNCFKLIEKDDDWESQTWISKTIAILMVPFYLGGRWTIPQLPINNDKRQAVWNKPLAMIQAFLVPIVFCVFLYQYRMPAFGPLPRIALSVIIGFALSLFVGVTTDLQKPPKYWSVFPFVGFGTGMLWIYIEANEILNILTALGTFWNVSNAVMGLTFLGWANNVGDFVADLTIAKEGQSRCAFSAAFAGPPLYLLASVGLACFVTSAANGFVDIPINIQNVEIVLYISRICDIAPNRLGNLVASNCGDEQDSLPGGENMVVCPPGSEFVKEIKGDPGDICNYGLSPIFAEADQVPTENKTSRTTSSRCVCHQPRDSAKAGYVLTRYKGCIPKEDCCADNNAELTLVEENGQKKYTCVCKRAFEEVTYRSLWEGMVTTCAEKCPENEVYSGCLANEADCHMIAKPRICIAGCACKEGFKRIGKKCVKPKECPVCPKGAIYNSPPNKYFERSSLGPAYSPVKDKYGGACQCPFHQTRGPGGSCLDEQAVCEKYGGLYDASNKNARVPGFHVSKWCNDIIPKTLMRTANRPCQCPEFHLLTEYYDKEAGLRGVKCVHFSQCNKFSEQIQEEKENFSPVHIFPSMKLIVFLGAGVLAQDQTTANFDETTTATTQSTILEYDYDYYNGNSSALLGLDGRSLSSNKEARKKRKEAKAQKKANKKKNKLSQQVTLIYAGTYAPTPPTSTTTKGYTTTSSTTTSTTSTTTTTTTTSTTTSTTSMTTTTYSQSTTSSTTTTPTTTPTTTSTDYETTTSAYDINPYADVPQGFEGSYSNMVNGYSAGYNDGTNYGNSNYGNNAQYDNADGISCFHCDAKNYDECAKIGKWKQCPENAGVCMVEMRKRGGKIESVCMGCKQKRACLDNKKQNFKGKFWQCRPKATSGPSVCRQCCKDGEQCENFDGVNYKGWNANLLQ</sequence>
<dbReference type="Gene3D" id="2.10.25.10">
    <property type="entry name" value="Laminin"/>
    <property type="match status" value="1"/>
</dbReference>
<feature type="transmembrane region" description="Helical" evidence="9">
    <location>
        <begin position="487"/>
        <end position="505"/>
    </location>
</feature>
<feature type="compositionally biased region" description="Basic residues" evidence="8">
    <location>
        <begin position="1017"/>
        <end position="1036"/>
    </location>
</feature>
<dbReference type="Proteomes" id="UP001158576">
    <property type="component" value="Chromosome 1"/>
</dbReference>
<feature type="domain" description="Sodium/calcium exchanger membrane region" evidence="10">
    <location>
        <begin position="73"/>
        <end position="215"/>
    </location>
</feature>
<evidence type="ECO:0000256" key="2">
    <source>
        <dbReference type="ARBA" id="ARBA00022448"/>
    </source>
</evidence>
<feature type="transmembrane region" description="Helical" evidence="9">
    <location>
        <begin position="198"/>
        <end position="222"/>
    </location>
</feature>
<evidence type="ECO:0000256" key="8">
    <source>
        <dbReference type="SAM" id="MobiDB-lite"/>
    </source>
</evidence>
<name>A0ABN7SY04_OIKDI</name>
<evidence type="ECO:0000256" key="5">
    <source>
        <dbReference type="ARBA" id="ARBA00022692"/>
    </source>
</evidence>
<dbReference type="InterPro" id="IPR044880">
    <property type="entry name" value="NCX_ion-bd_dom_sf"/>
</dbReference>
<feature type="transmembrane region" description="Helical" evidence="9">
    <location>
        <begin position="431"/>
        <end position="451"/>
    </location>
</feature>
<evidence type="ECO:0000256" key="6">
    <source>
        <dbReference type="ARBA" id="ARBA00022989"/>
    </source>
</evidence>
<evidence type="ECO:0000256" key="9">
    <source>
        <dbReference type="SAM" id="Phobius"/>
    </source>
</evidence>
<evidence type="ECO:0000313" key="11">
    <source>
        <dbReference type="EMBL" id="CAG5107441.1"/>
    </source>
</evidence>
<feature type="transmembrane region" description="Helical" evidence="9">
    <location>
        <begin position="65"/>
        <end position="84"/>
    </location>
</feature>
<feature type="region of interest" description="Disordered" evidence="8">
    <location>
        <begin position="1012"/>
        <end position="1118"/>
    </location>
</feature>
<dbReference type="Pfam" id="PF01699">
    <property type="entry name" value="Na_Ca_ex"/>
    <property type="match status" value="2"/>
</dbReference>
<evidence type="ECO:0000259" key="10">
    <source>
        <dbReference type="Pfam" id="PF01699"/>
    </source>
</evidence>
<dbReference type="EMBL" id="OU015566">
    <property type="protein sequence ID" value="CAG5107441.1"/>
    <property type="molecule type" value="Genomic_DNA"/>
</dbReference>
<reference evidence="11 12" key="1">
    <citation type="submission" date="2021-04" db="EMBL/GenBank/DDBJ databases">
        <authorList>
            <person name="Bliznina A."/>
        </authorList>
    </citation>
    <scope>NUCLEOTIDE SEQUENCE [LARGE SCALE GENOMIC DNA]</scope>
</reference>
<dbReference type="InterPro" id="IPR004837">
    <property type="entry name" value="NaCa_Exmemb"/>
</dbReference>
<dbReference type="CDD" id="cd19941">
    <property type="entry name" value="TIL"/>
    <property type="match status" value="1"/>
</dbReference>
<keyword evidence="4" id="KW-0109">Calcium transport</keyword>
<evidence type="ECO:0000256" key="4">
    <source>
        <dbReference type="ARBA" id="ARBA00022568"/>
    </source>
</evidence>
<evidence type="ECO:0000256" key="1">
    <source>
        <dbReference type="ARBA" id="ARBA00004141"/>
    </source>
</evidence>
<feature type="transmembrane region" description="Helical" evidence="9">
    <location>
        <begin position="139"/>
        <end position="164"/>
    </location>
</feature>
<feature type="transmembrane region" description="Helical" evidence="9">
    <location>
        <begin position="96"/>
        <end position="119"/>
    </location>
</feature>
<dbReference type="PANTHER" id="PTHR12266">
    <property type="entry name" value="NA+/CA2+ K+ INDEPENDENT EXCHANGER"/>
    <property type="match status" value="1"/>
</dbReference>
<protein>
    <submittedName>
        <fullName evidence="11">Oidioi.mRNA.OKI2018_I69.chr1.g3322.t1.cds</fullName>
    </submittedName>
</protein>
<keyword evidence="4" id="KW-0106">Calcium</keyword>
<comment type="subcellular location">
    <subcellularLocation>
        <location evidence="1">Membrane</location>
        <topology evidence="1">Multi-pass membrane protein</topology>
    </subcellularLocation>
</comment>
<feature type="compositionally biased region" description="Low complexity" evidence="8">
    <location>
        <begin position="1055"/>
        <end position="1118"/>
    </location>
</feature>
<dbReference type="CDD" id="cd23539">
    <property type="entry name" value="TFP_LU_ECD_CinHb4_like"/>
    <property type="match status" value="1"/>
</dbReference>
<dbReference type="InterPro" id="IPR036084">
    <property type="entry name" value="Ser_inhib-like_sf"/>
</dbReference>
<keyword evidence="6 9" id="KW-1133">Transmembrane helix</keyword>
<dbReference type="SUPFAM" id="SSF57567">
    <property type="entry name" value="Serine protease inhibitors"/>
    <property type="match status" value="1"/>
</dbReference>
<evidence type="ECO:0000313" key="12">
    <source>
        <dbReference type="Proteomes" id="UP001158576"/>
    </source>
</evidence>
<evidence type="ECO:0000256" key="3">
    <source>
        <dbReference type="ARBA" id="ARBA00022449"/>
    </source>
</evidence>
<keyword evidence="12" id="KW-1185">Reference proteome</keyword>
<proteinExistence type="predicted"/>
<organism evidence="11 12">
    <name type="scientific">Oikopleura dioica</name>
    <name type="common">Tunicate</name>
    <dbReference type="NCBI Taxonomy" id="34765"/>
    <lineage>
        <taxon>Eukaryota</taxon>
        <taxon>Metazoa</taxon>
        <taxon>Chordata</taxon>
        <taxon>Tunicata</taxon>
        <taxon>Appendicularia</taxon>
        <taxon>Copelata</taxon>
        <taxon>Oikopleuridae</taxon>
        <taxon>Oikopleura</taxon>
    </lineage>
</organism>
<dbReference type="InterPro" id="IPR051359">
    <property type="entry name" value="CaCA_antiporter"/>
</dbReference>
<evidence type="ECO:0000256" key="7">
    <source>
        <dbReference type="ARBA" id="ARBA00023136"/>
    </source>
</evidence>
<keyword evidence="7 9" id="KW-0472">Membrane</keyword>
<keyword evidence="2" id="KW-0813">Transport</keyword>
<keyword evidence="4" id="KW-0406">Ion transport</keyword>
<accession>A0ABN7SY04</accession>
<gene>
    <name evidence="11" type="ORF">OKIOD_LOCUS12087</name>
</gene>